<comment type="subcellular location">
    <subcellularLocation>
        <location evidence="1">Cell membrane</location>
        <topology evidence="1">Multi-pass membrane protein</topology>
    </subcellularLocation>
</comment>
<feature type="transmembrane region" description="Helical" evidence="6">
    <location>
        <begin position="95"/>
        <end position="118"/>
    </location>
</feature>
<dbReference type="PANTHER" id="PTHR36506">
    <property type="entry name" value="PREFLAGELLIN PEPTIDASE"/>
    <property type="match status" value="1"/>
</dbReference>
<feature type="transmembrane region" description="Helical" evidence="6">
    <location>
        <begin position="124"/>
        <end position="144"/>
    </location>
</feature>
<dbReference type="PANTHER" id="PTHR36506:SF1">
    <property type="entry name" value="PREFLAGELLIN PEPTIDASE"/>
    <property type="match status" value="1"/>
</dbReference>
<evidence type="ECO:0000256" key="5">
    <source>
        <dbReference type="ARBA" id="ARBA00023136"/>
    </source>
</evidence>
<protein>
    <submittedName>
        <fullName evidence="8">A24 family peptidase</fullName>
        <ecNumber evidence="8">3.4.23.-</ecNumber>
    </submittedName>
</protein>
<dbReference type="InterPro" id="IPR000045">
    <property type="entry name" value="Prepilin_IV_endopep_pep"/>
</dbReference>
<evidence type="ECO:0000259" key="7">
    <source>
        <dbReference type="Pfam" id="PF01478"/>
    </source>
</evidence>
<keyword evidence="5 6" id="KW-0472">Membrane</keyword>
<evidence type="ECO:0000313" key="9">
    <source>
        <dbReference type="Proteomes" id="UP001597185"/>
    </source>
</evidence>
<dbReference type="AlphaFoldDB" id="A0ABD6C162"/>
<feature type="domain" description="Prepilin type IV endopeptidase peptidase" evidence="7">
    <location>
        <begin position="12"/>
        <end position="123"/>
    </location>
</feature>
<dbReference type="GO" id="GO:0016787">
    <property type="term" value="F:hydrolase activity"/>
    <property type="evidence" value="ECO:0007669"/>
    <property type="project" value="UniProtKB-KW"/>
</dbReference>
<evidence type="ECO:0000256" key="2">
    <source>
        <dbReference type="ARBA" id="ARBA00022475"/>
    </source>
</evidence>
<evidence type="ECO:0000256" key="6">
    <source>
        <dbReference type="SAM" id="Phobius"/>
    </source>
</evidence>
<evidence type="ECO:0000256" key="1">
    <source>
        <dbReference type="ARBA" id="ARBA00004651"/>
    </source>
</evidence>
<dbReference type="Pfam" id="PF01478">
    <property type="entry name" value="Peptidase_A24"/>
    <property type="match status" value="1"/>
</dbReference>
<dbReference type="GO" id="GO:0005886">
    <property type="term" value="C:plasma membrane"/>
    <property type="evidence" value="ECO:0007669"/>
    <property type="project" value="UniProtKB-SubCell"/>
</dbReference>
<reference evidence="8 9" key="1">
    <citation type="journal article" date="2019" name="Int. J. Syst. Evol. Microbiol.">
        <title>The Global Catalogue of Microorganisms (GCM) 10K type strain sequencing project: providing services to taxonomists for standard genome sequencing and annotation.</title>
        <authorList>
            <consortium name="The Broad Institute Genomics Platform"/>
            <consortium name="The Broad Institute Genome Sequencing Center for Infectious Disease"/>
            <person name="Wu L."/>
            <person name="Ma J."/>
        </authorList>
    </citation>
    <scope>NUCLEOTIDE SEQUENCE [LARGE SCALE GENOMIC DNA]</scope>
    <source>
        <strain evidence="8 9">CGMCC 1.12689</strain>
    </source>
</reference>
<keyword evidence="8" id="KW-0378">Hydrolase</keyword>
<sequence length="336" mass="37144">MIDADPDLLRLLAIAPLAWAAWSDHHTRRVDRRVWAVLIFIGAIAAVWQVDQIAPIHTVDEYRILTQLIIVPPATGFLAMVLFRTGAFGGADAKALFALGLVFPTPIEYALPALSILLPIYRPQIALIAIGFNAMLFAVLLYLLKMWAQNLRRGERGLDLLMTEKVPVSKIPETPGQLRWTDDTGESNTLDLDALRMYLRWKNVTIEDILQHSDEHRTPTEIEAVYEIDDGVVYSEITTGHPLASEDFDSHENPTIADRNVAIEKDDVWGTETFLDSITHTAYGASPDDLRGGLEHILTAQSVRIQPAFPLIVPLFLGVVAAVTIGDIIALSAVSL</sequence>
<evidence type="ECO:0000256" key="4">
    <source>
        <dbReference type="ARBA" id="ARBA00022989"/>
    </source>
</evidence>
<organism evidence="8 9">
    <name type="scientific">Halorubrum laminariae</name>
    <dbReference type="NCBI Taxonomy" id="1433523"/>
    <lineage>
        <taxon>Archaea</taxon>
        <taxon>Methanobacteriati</taxon>
        <taxon>Methanobacteriota</taxon>
        <taxon>Stenosarchaea group</taxon>
        <taxon>Halobacteria</taxon>
        <taxon>Halobacteriales</taxon>
        <taxon>Haloferacaceae</taxon>
        <taxon>Halorubrum</taxon>
    </lineage>
</organism>
<feature type="transmembrane region" description="Helical" evidence="6">
    <location>
        <begin position="311"/>
        <end position="334"/>
    </location>
</feature>
<proteinExistence type="predicted"/>
<dbReference type="EMBL" id="JBHUDB010000002">
    <property type="protein sequence ID" value="MFD1570384.1"/>
    <property type="molecule type" value="Genomic_DNA"/>
</dbReference>
<evidence type="ECO:0000256" key="3">
    <source>
        <dbReference type="ARBA" id="ARBA00022692"/>
    </source>
</evidence>
<feature type="transmembrane region" description="Helical" evidence="6">
    <location>
        <begin position="34"/>
        <end position="50"/>
    </location>
</feature>
<keyword evidence="2" id="KW-1003">Cell membrane</keyword>
<feature type="transmembrane region" description="Helical" evidence="6">
    <location>
        <begin position="62"/>
        <end position="83"/>
    </location>
</feature>
<dbReference type="Proteomes" id="UP001597185">
    <property type="component" value="Unassembled WGS sequence"/>
</dbReference>
<keyword evidence="9" id="KW-1185">Reference proteome</keyword>
<dbReference type="RefSeq" id="WP_256418137.1">
    <property type="nucleotide sequence ID" value="NZ_JANHDL010000004.1"/>
</dbReference>
<evidence type="ECO:0000313" key="8">
    <source>
        <dbReference type="EMBL" id="MFD1570384.1"/>
    </source>
</evidence>
<keyword evidence="3 6" id="KW-0812">Transmembrane</keyword>
<name>A0ABD6C162_9EURY</name>
<accession>A0ABD6C162</accession>
<dbReference type="InterPro" id="IPR052218">
    <property type="entry name" value="Preflagellin_Peptidase"/>
</dbReference>
<dbReference type="Gene3D" id="1.20.120.1220">
    <property type="match status" value="1"/>
</dbReference>
<keyword evidence="4 6" id="KW-1133">Transmembrane helix</keyword>
<dbReference type="EC" id="3.4.23.-" evidence="8"/>
<comment type="caution">
    <text evidence="8">The sequence shown here is derived from an EMBL/GenBank/DDBJ whole genome shotgun (WGS) entry which is preliminary data.</text>
</comment>
<gene>
    <name evidence="8" type="ORF">ACFR9T_07235</name>
</gene>